<comment type="similarity">
    <text evidence="12">Belongs to the class I-like SAM-binding methyltransferase superfamily. Trm1 family.</text>
</comment>
<dbReference type="PROSITE" id="PS51626">
    <property type="entry name" value="SAM_MT_TRM1"/>
    <property type="match status" value="1"/>
</dbReference>
<keyword evidence="6 12" id="KW-0694">RNA-binding</keyword>
<evidence type="ECO:0000256" key="3">
    <source>
        <dbReference type="ARBA" id="ARBA00022679"/>
    </source>
</evidence>
<evidence type="ECO:0000256" key="6">
    <source>
        <dbReference type="ARBA" id="ARBA00022884"/>
    </source>
</evidence>
<feature type="region of interest" description="Disordered" evidence="13">
    <location>
        <begin position="631"/>
        <end position="666"/>
    </location>
</feature>
<comment type="catalytic activity">
    <reaction evidence="8">
        <text>guanosine(26) in tRNA + 2 S-adenosyl-L-methionine = N(2)-dimethylguanosine(26) in tRNA + 2 S-adenosyl-L-homocysteine + 2 H(+)</text>
        <dbReference type="Rhea" id="RHEA:43140"/>
        <dbReference type="Rhea" id="RHEA-COMP:10359"/>
        <dbReference type="Rhea" id="RHEA-COMP:10360"/>
        <dbReference type="ChEBI" id="CHEBI:15378"/>
        <dbReference type="ChEBI" id="CHEBI:57856"/>
        <dbReference type="ChEBI" id="CHEBI:59789"/>
        <dbReference type="ChEBI" id="CHEBI:74269"/>
        <dbReference type="ChEBI" id="CHEBI:74513"/>
        <dbReference type="EC" id="2.1.1.216"/>
    </reaction>
</comment>
<dbReference type="Proteomes" id="UP000006039">
    <property type="component" value="Unassembled WGS sequence"/>
</dbReference>
<dbReference type="EMBL" id="GL385398">
    <property type="protein sequence ID" value="EJT74701.1"/>
    <property type="molecule type" value="Genomic_DNA"/>
</dbReference>
<dbReference type="OrthoDB" id="6349953at2759"/>
<feature type="compositionally biased region" description="Acidic residues" evidence="13">
    <location>
        <begin position="130"/>
        <end position="139"/>
    </location>
</feature>
<feature type="compositionally biased region" description="Basic and acidic residues" evidence="13">
    <location>
        <begin position="117"/>
        <end position="126"/>
    </location>
</feature>
<reference evidence="14" key="3">
    <citation type="submission" date="2010-09" db="EMBL/GenBank/DDBJ databases">
        <title>Annotation of Gaeumannomyces graminis var. tritici R3-111a-1.</title>
        <authorList>
            <consortium name="The Broad Institute Genome Sequencing Platform"/>
            <person name="Ma L.-J."/>
            <person name="Dead R."/>
            <person name="Young S.K."/>
            <person name="Zeng Q."/>
            <person name="Gargeya S."/>
            <person name="Fitzgerald M."/>
            <person name="Haas B."/>
            <person name="Abouelleil A."/>
            <person name="Alvarado L."/>
            <person name="Arachchi H.M."/>
            <person name="Berlin A."/>
            <person name="Brown A."/>
            <person name="Chapman S.B."/>
            <person name="Chen Z."/>
            <person name="Dunbar C."/>
            <person name="Freedman E."/>
            <person name="Gearin G."/>
            <person name="Gellesch M."/>
            <person name="Goldberg J."/>
            <person name="Griggs A."/>
            <person name="Gujja S."/>
            <person name="Heiman D."/>
            <person name="Howarth C."/>
            <person name="Larson L."/>
            <person name="Lui A."/>
            <person name="MacDonald P.J.P."/>
            <person name="Mehta T."/>
            <person name="Montmayeur A."/>
            <person name="Murphy C."/>
            <person name="Neiman D."/>
            <person name="Pearson M."/>
            <person name="Priest M."/>
            <person name="Roberts A."/>
            <person name="Saif S."/>
            <person name="Shea T."/>
            <person name="Shenoy N."/>
            <person name="Sisk P."/>
            <person name="Stolte C."/>
            <person name="Sykes S."/>
            <person name="Yandava C."/>
            <person name="Wortman J."/>
            <person name="Nusbaum C."/>
            <person name="Birren B."/>
        </authorList>
    </citation>
    <scope>NUCLEOTIDE SEQUENCE</scope>
    <source>
        <strain evidence="14">R3-111a-1</strain>
    </source>
</reference>
<gene>
    <name evidence="15" type="primary">20348997</name>
    <name evidence="14" type="ORF">GGTG_08539</name>
</gene>
<dbReference type="PANTHER" id="PTHR10631:SF3">
    <property type="entry name" value="TRNA (GUANINE(26)-N(2))-DIMETHYLTRANSFERASE"/>
    <property type="match status" value="1"/>
</dbReference>
<dbReference type="InterPro" id="IPR002905">
    <property type="entry name" value="Trm1"/>
</dbReference>
<feature type="compositionally biased region" description="Low complexity" evidence="13">
    <location>
        <begin position="164"/>
        <end position="186"/>
    </location>
</feature>
<dbReference type="InterPro" id="IPR029063">
    <property type="entry name" value="SAM-dependent_MTases_sf"/>
</dbReference>
<dbReference type="Gene3D" id="3.30.56.70">
    <property type="entry name" value="N2,N2-dimethylguanosine tRNA methyltransferase, C-terminal domain"/>
    <property type="match status" value="1"/>
</dbReference>
<evidence type="ECO:0000256" key="8">
    <source>
        <dbReference type="ARBA" id="ARBA00051897"/>
    </source>
</evidence>
<evidence type="ECO:0000313" key="15">
    <source>
        <dbReference type="EnsemblFungi" id="EJT74701"/>
    </source>
</evidence>
<dbReference type="AlphaFoldDB" id="J3P4V3"/>
<dbReference type="InterPro" id="IPR042296">
    <property type="entry name" value="tRNA_met_Trm1_C"/>
</dbReference>
<dbReference type="SUPFAM" id="SSF53335">
    <property type="entry name" value="S-adenosyl-L-methionine-dependent methyltransferases"/>
    <property type="match status" value="1"/>
</dbReference>
<evidence type="ECO:0000313" key="16">
    <source>
        <dbReference type="Proteomes" id="UP000006039"/>
    </source>
</evidence>
<dbReference type="Gene3D" id="3.40.50.150">
    <property type="entry name" value="Vaccinia Virus protein VP39"/>
    <property type="match status" value="1"/>
</dbReference>
<evidence type="ECO:0000256" key="9">
    <source>
        <dbReference type="ARBA" id="ARBA00077143"/>
    </source>
</evidence>
<feature type="compositionally biased region" description="Basic and acidic residues" evidence="13">
    <location>
        <begin position="91"/>
        <end position="109"/>
    </location>
</feature>
<evidence type="ECO:0000256" key="1">
    <source>
        <dbReference type="ARBA" id="ARBA00022555"/>
    </source>
</evidence>
<evidence type="ECO:0000256" key="4">
    <source>
        <dbReference type="ARBA" id="ARBA00022691"/>
    </source>
</evidence>
<keyword evidence="3 12" id="KW-0808">Transferase</keyword>
<evidence type="ECO:0000256" key="5">
    <source>
        <dbReference type="ARBA" id="ARBA00022694"/>
    </source>
</evidence>
<feature type="compositionally biased region" description="Low complexity" evidence="13">
    <location>
        <begin position="1"/>
        <end position="12"/>
    </location>
</feature>
<keyword evidence="5 12" id="KW-0819">tRNA processing</keyword>
<evidence type="ECO:0000256" key="12">
    <source>
        <dbReference type="PROSITE-ProRule" id="PRU00958"/>
    </source>
</evidence>
<dbReference type="HOGENOM" id="CLU_010862_2_0_1"/>
<keyword evidence="1 12" id="KW-0820">tRNA-binding</keyword>
<feature type="compositionally biased region" description="Basic and acidic residues" evidence="13">
    <location>
        <begin position="640"/>
        <end position="657"/>
    </location>
</feature>
<dbReference type="FunFam" id="3.30.56.70:FF:000001">
    <property type="entry name" value="tRNA (guanine(26)-N(2))-dimethyltransferase"/>
    <property type="match status" value="1"/>
</dbReference>
<dbReference type="PANTHER" id="PTHR10631">
    <property type="entry name" value="N 2 ,N 2 -DIMETHYLGUANOSINE TRNA METHYLTRANSFERASE"/>
    <property type="match status" value="1"/>
</dbReference>
<feature type="region of interest" description="Disordered" evidence="13">
    <location>
        <begin position="90"/>
        <end position="191"/>
    </location>
</feature>
<evidence type="ECO:0000256" key="10">
    <source>
        <dbReference type="ARBA" id="ARBA00082896"/>
    </source>
</evidence>
<reference evidence="15" key="4">
    <citation type="journal article" date="2015" name="G3 (Bethesda)">
        <title>Genome sequences of three phytopathogenic species of the Magnaporthaceae family of fungi.</title>
        <authorList>
            <person name="Okagaki L.H."/>
            <person name="Nunes C.C."/>
            <person name="Sailsbery J."/>
            <person name="Clay B."/>
            <person name="Brown D."/>
            <person name="John T."/>
            <person name="Oh Y."/>
            <person name="Young N."/>
            <person name="Fitzgerald M."/>
            <person name="Haas B.J."/>
            <person name="Zeng Q."/>
            <person name="Young S."/>
            <person name="Adiconis X."/>
            <person name="Fan L."/>
            <person name="Levin J.Z."/>
            <person name="Mitchell T.K."/>
            <person name="Okubara P.A."/>
            <person name="Farman M.L."/>
            <person name="Kohn L.M."/>
            <person name="Birren B."/>
            <person name="Ma L.-J."/>
            <person name="Dean R.A."/>
        </authorList>
    </citation>
    <scope>NUCLEOTIDE SEQUENCE</scope>
    <source>
        <strain evidence="15">R3-111a-1</strain>
    </source>
</reference>
<dbReference type="Pfam" id="PF02005">
    <property type="entry name" value="TRM"/>
    <property type="match status" value="2"/>
</dbReference>
<keyword evidence="16" id="KW-1185">Reference proteome</keyword>
<evidence type="ECO:0000256" key="7">
    <source>
        <dbReference type="ARBA" id="ARBA00039099"/>
    </source>
</evidence>
<sequence>MATEAATPAAPASISDEPAGGQTILHDGKRYTTIREGLAFILVPEAADGDAQKKKPKLATGADDLQSVFYNPIQQFNRDLSVLAIKAHGKQVMEKRTRDHQRRMDQFADKKRKRQERRGANRDAHGQEQGQEEDGADDAEPPRKLSKVSSDAAEPQEPAPAPVPASAEGEQASADSEALDAAQAAEARPKKGPSIKILDALSATGLRALRYAHELPFPTTVVSNDLLEAAVESIKLNVRHNKLEDKIFVNHGNAVGHMYTIVCDEMSKGAAATAAGGNARLLQQQAAARGQKYDVIDLDPYGTAATFLDAAVQAVRDDGGLLCVTCTDPGVWASNGYPEKCFALYGGVPLKGFHSHEAGLRLILHAVAASAARYGLAVEPLLSLSIDYYARVFVRVRRSPASVKFQAGRTMMQQEGRGGGCNVFYKHGFAQGPSADKHCEHCNTRMHLAGPMYAGRLHSPEFVRAILDDLPAASPDVYGTTDRIRGMLTTALEEMMEPREGAAGAATADGAANGGGIAPASVELRDKLAAVEVKEDRLAELEPYPFFFSPSVLAKVVHCMTPDEDSIRSGLASLGYRVTRSHCKPGSVKTDAPWSAIWDVMREWVRQKAPVKDGSIRPGTAGHHIMVVKGGGGGGGAGAEGEKGAKKEVEGDDENKPKVNFGLRVGRGDGREKKLVRYQVNPRENWGPQAKATGI</sequence>
<dbReference type="GO" id="GO:0005634">
    <property type="term" value="C:nucleus"/>
    <property type="evidence" value="ECO:0007669"/>
    <property type="project" value="TreeGrafter"/>
</dbReference>
<reference evidence="16" key="1">
    <citation type="submission" date="2010-07" db="EMBL/GenBank/DDBJ databases">
        <title>The genome sequence of Gaeumannomyces graminis var. tritici strain R3-111a-1.</title>
        <authorList>
            <consortium name="The Broad Institute Genome Sequencing Platform"/>
            <person name="Ma L.-J."/>
            <person name="Dead R."/>
            <person name="Young S."/>
            <person name="Zeng Q."/>
            <person name="Koehrsen M."/>
            <person name="Alvarado L."/>
            <person name="Berlin A."/>
            <person name="Chapman S.B."/>
            <person name="Chen Z."/>
            <person name="Freedman E."/>
            <person name="Gellesch M."/>
            <person name="Goldberg J."/>
            <person name="Griggs A."/>
            <person name="Gujja S."/>
            <person name="Heilman E.R."/>
            <person name="Heiman D."/>
            <person name="Hepburn T."/>
            <person name="Howarth C."/>
            <person name="Jen D."/>
            <person name="Larson L."/>
            <person name="Mehta T."/>
            <person name="Neiman D."/>
            <person name="Pearson M."/>
            <person name="Roberts A."/>
            <person name="Saif S."/>
            <person name="Shea T."/>
            <person name="Shenoy N."/>
            <person name="Sisk P."/>
            <person name="Stolte C."/>
            <person name="Sykes S."/>
            <person name="Walk T."/>
            <person name="White J."/>
            <person name="Yandava C."/>
            <person name="Haas B."/>
            <person name="Nusbaum C."/>
            <person name="Birren B."/>
        </authorList>
    </citation>
    <scope>NUCLEOTIDE SEQUENCE [LARGE SCALE GENOMIC DNA]</scope>
    <source>
        <strain evidence="16">R3-111a-1</strain>
    </source>
</reference>
<dbReference type="FunCoup" id="J3P4V3">
    <property type="interactions" value="1152"/>
</dbReference>
<proteinExistence type="inferred from homology"/>
<dbReference type="VEuPathDB" id="FungiDB:GGTG_08539"/>
<evidence type="ECO:0000313" key="14">
    <source>
        <dbReference type="EMBL" id="EJT74701.1"/>
    </source>
</evidence>
<dbReference type="STRING" id="644352.J3P4V3"/>
<evidence type="ECO:0000256" key="11">
    <source>
        <dbReference type="ARBA" id="ARBA00083299"/>
    </source>
</evidence>
<dbReference type="RefSeq" id="XP_009224645.1">
    <property type="nucleotide sequence ID" value="XM_009226381.1"/>
</dbReference>
<feature type="region of interest" description="Disordered" evidence="13">
    <location>
        <begin position="1"/>
        <end position="22"/>
    </location>
</feature>
<dbReference type="GO" id="GO:0160104">
    <property type="term" value="F:tRNA (guanine(26)-N2)-dimethyltransferase activity"/>
    <property type="evidence" value="ECO:0007669"/>
    <property type="project" value="UniProtKB-EC"/>
</dbReference>
<dbReference type="EnsemblFungi" id="EJT74701">
    <property type="protein sequence ID" value="EJT74701"/>
    <property type="gene ID" value="GGTG_08539"/>
</dbReference>
<evidence type="ECO:0000256" key="13">
    <source>
        <dbReference type="SAM" id="MobiDB-lite"/>
    </source>
</evidence>
<name>J3P4V3_GAET3</name>
<reference evidence="14" key="2">
    <citation type="submission" date="2010-07" db="EMBL/GenBank/DDBJ databases">
        <authorList>
            <consortium name="The Broad Institute Genome Sequencing Platform"/>
            <consortium name="Broad Institute Genome Sequencing Center for Infectious Disease"/>
            <person name="Ma L.-J."/>
            <person name="Dead R."/>
            <person name="Young S."/>
            <person name="Zeng Q."/>
            <person name="Koehrsen M."/>
            <person name="Alvarado L."/>
            <person name="Berlin A."/>
            <person name="Chapman S.B."/>
            <person name="Chen Z."/>
            <person name="Freedman E."/>
            <person name="Gellesch M."/>
            <person name="Goldberg J."/>
            <person name="Griggs A."/>
            <person name="Gujja S."/>
            <person name="Heilman E.R."/>
            <person name="Heiman D."/>
            <person name="Hepburn T."/>
            <person name="Howarth C."/>
            <person name="Jen D."/>
            <person name="Larson L."/>
            <person name="Mehta T."/>
            <person name="Neiman D."/>
            <person name="Pearson M."/>
            <person name="Roberts A."/>
            <person name="Saif S."/>
            <person name="Shea T."/>
            <person name="Shenoy N."/>
            <person name="Sisk P."/>
            <person name="Stolte C."/>
            <person name="Sykes S."/>
            <person name="Walk T."/>
            <person name="White J."/>
            <person name="Yandava C."/>
            <person name="Haas B."/>
            <person name="Nusbaum C."/>
            <person name="Birren B."/>
        </authorList>
    </citation>
    <scope>NUCLEOTIDE SEQUENCE</scope>
    <source>
        <strain evidence="14">R3-111a-1</strain>
    </source>
</reference>
<dbReference type="GO" id="GO:0002940">
    <property type="term" value="P:tRNA N2-guanine methylation"/>
    <property type="evidence" value="ECO:0007669"/>
    <property type="project" value="TreeGrafter"/>
</dbReference>
<dbReference type="GO" id="GO:0000049">
    <property type="term" value="F:tRNA binding"/>
    <property type="evidence" value="ECO:0007669"/>
    <property type="project" value="UniProtKB-UniRule"/>
</dbReference>
<dbReference type="GeneID" id="20348997"/>
<dbReference type="EC" id="2.1.1.216" evidence="7"/>
<reference evidence="15" key="5">
    <citation type="submission" date="2018-04" db="UniProtKB">
        <authorList>
            <consortium name="EnsemblFungi"/>
        </authorList>
    </citation>
    <scope>IDENTIFICATION</scope>
    <source>
        <strain evidence="15">R3-111a-1</strain>
    </source>
</reference>
<accession>J3P4V3</accession>
<keyword evidence="4 12" id="KW-0949">S-adenosyl-L-methionine</keyword>
<evidence type="ECO:0000256" key="2">
    <source>
        <dbReference type="ARBA" id="ARBA00022603"/>
    </source>
</evidence>
<organism evidence="14">
    <name type="scientific">Gaeumannomyces tritici (strain R3-111a-1)</name>
    <name type="common">Wheat and barley take-all root rot fungus</name>
    <name type="synonym">Gaeumannomyces graminis var. tritici</name>
    <dbReference type="NCBI Taxonomy" id="644352"/>
    <lineage>
        <taxon>Eukaryota</taxon>
        <taxon>Fungi</taxon>
        <taxon>Dikarya</taxon>
        <taxon>Ascomycota</taxon>
        <taxon>Pezizomycotina</taxon>
        <taxon>Sordariomycetes</taxon>
        <taxon>Sordariomycetidae</taxon>
        <taxon>Magnaporthales</taxon>
        <taxon>Magnaporthaceae</taxon>
        <taxon>Gaeumannomyces</taxon>
    </lineage>
</organism>
<protein>
    <recommendedName>
        <fullName evidence="7">tRNA (guanine(26)-N(2))-dimethyltransferase</fullName>
        <ecNumber evidence="7">2.1.1.216</ecNumber>
    </recommendedName>
    <alternativeName>
        <fullName evidence="10">tRNA 2,2-dimethylguanosine-26 methyltransferase</fullName>
    </alternativeName>
    <alternativeName>
        <fullName evidence="9">tRNA(guanine-26,N(2)-N(2)) methyltransferase</fullName>
    </alternativeName>
    <alternativeName>
        <fullName evidence="11">tRNA(m(2,2)G26)dimethyltransferase</fullName>
    </alternativeName>
</protein>
<keyword evidence="2 12" id="KW-0489">Methyltransferase</keyword>
<dbReference type="eggNOG" id="KOG1253">
    <property type="taxonomic scope" value="Eukaryota"/>
</dbReference>